<dbReference type="InterPro" id="IPR003594">
    <property type="entry name" value="HATPase_dom"/>
</dbReference>
<keyword evidence="1" id="KW-0808">Transferase</keyword>
<sequence length="140" mass="15379">MPHLAQHAYGATPQTVRSARDFAMRALDSWGGCGRRDDIRTCVSELAGNAVRHGTPNGHDYLLRLIQHPHCLHVEVHDSAPHSRVRIPPASPNGEAGRGMHIVQELGDDWGVRALTGTDKAVWVCFRRPESLIARCSCTS</sequence>
<keyword evidence="1" id="KW-0418">Kinase</keyword>
<dbReference type="CDD" id="cd16936">
    <property type="entry name" value="HATPase_RsbW-like"/>
    <property type="match status" value="1"/>
</dbReference>
<accession>A0ABP9INR3</accession>
<dbReference type="PANTHER" id="PTHR35526:SF3">
    <property type="entry name" value="ANTI-SIGMA-F FACTOR RSBW"/>
    <property type="match status" value="1"/>
</dbReference>
<evidence type="ECO:0000313" key="4">
    <source>
        <dbReference type="Proteomes" id="UP001501759"/>
    </source>
</evidence>
<reference evidence="4" key="1">
    <citation type="journal article" date="2019" name="Int. J. Syst. Evol. Microbiol.">
        <title>The Global Catalogue of Microorganisms (GCM) 10K type strain sequencing project: providing services to taxonomists for standard genome sequencing and annotation.</title>
        <authorList>
            <consortium name="The Broad Institute Genomics Platform"/>
            <consortium name="The Broad Institute Genome Sequencing Center for Infectious Disease"/>
            <person name="Wu L."/>
            <person name="Ma J."/>
        </authorList>
    </citation>
    <scope>NUCLEOTIDE SEQUENCE [LARGE SCALE GENOMIC DNA]</scope>
    <source>
        <strain evidence="4">JCM 18409</strain>
    </source>
</reference>
<comment type="caution">
    <text evidence="3">The sequence shown here is derived from an EMBL/GenBank/DDBJ whole genome shotgun (WGS) entry which is preliminary data.</text>
</comment>
<evidence type="ECO:0000256" key="1">
    <source>
        <dbReference type="ARBA" id="ARBA00022527"/>
    </source>
</evidence>
<evidence type="ECO:0000313" key="3">
    <source>
        <dbReference type="EMBL" id="GAA5004442.1"/>
    </source>
</evidence>
<proteinExistence type="predicted"/>
<keyword evidence="4" id="KW-1185">Reference proteome</keyword>
<dbReference type="SUPFAM" id="SSF55874">
    <property type="entry name" value="ATPase domain of HSP90 chaperone/DNA topoisomerase II/histidine kinase"/>
    <property type="match status" value="1"/>
</dbReference>
<dbReference type="InterPro" id="IPR036890">
    <property type="entry name" value="HATPase_C_sf"/>
</dbReference>
<dbReference type="Gene3D" id="3.30.565.10">
    <property type="entry name" value="Histidine kinase-like ATPase, C-terminal domain"/>
    <property type="match status" value="1"/>
</dbReference>
<feature type="domain" description="Histidine kinase/HSP90-like ATPase" evidence="2">
    <location>
        <begin position="11"/>
        <end position="124"/>
    </location>
</feature>
<dbReference type="RefSeq" id="WP_345644955.1">
    <property type="nucleotide sequence ID" value="NZ_BAABKB010000004.1"/>
</dbReference>
<dbReference type="Pfam" id="PF13581">
    <property type="entry name" value="HATPase_c_2"/>
    <property type="match status" value="1"/>
</dbReference>
<dbReference type="InterPro" id="IPR050267">
    <property type="entry name" value="Anti-sigma-factor_SerPK"/>
</dbReference>
<dbReference type="Proteomes" id="UP001501759">
    <property type="component" value="Unassembled WGS sequence"/>
</dbReference>
<gene>
    <name evidence="3" type="ORF">GCM10023335_20640</name>
</gene>
<name>A0ABP9INR3_9ACTN</name>
<protein>
    <recommendedName>
        <fullName evidence="2">Histidine kinase/HSP90-like ATPase domain-containing protein</fullName>
    </recommendedName>
</protein>
<dbReference type="EMBL" id="BAABKB010000004">
    <property type="protein sequence ID" value="GAA5004442.1"/>
    <property type="molecule type" value="Genomic_DNA"/>
</dbReference>
<dbReference type="PANTHER" id="PTHR35526">
    <property type="entry name" value="ANTI-SIGMA-F FACTOR RSBW-RELATED"/>
    <property type="match status" value="1"/>
</dbReference>
<evidence type="ECO:0000259" key="2">
    <source>
        <dbReference type="Pfam" id="PF13581"/>
    </source>
</evidence>
<keyword evidence="1" id="KW-0723">Serine/threonine-protein kinase</keyword>
<organism evidence="3 4">
    <name type="scientific">Streptomyces siamensis</name>
    <dbReference type="NCBI Taxonomy" id="1274986"/>
    <lineage>
        <taxon>Bacteria</taxon>
        <taxon>Bacillati</taxon>
        <taxon>Actinomycetota</taxon>
        <taxon>Actinomycetes</taxon>
        <taxon>Kitasatosporales</taxon>
        <taxon>Streptomycetaceae</taxon>
        <taxon>Streptomyces</taxon>
    </lineage>
</organism>